<feature type="non-terminal residue" evidence="2">
    <location>
        <position position="121"/>
    </location>
</feature>
<evidence type="ECO:0000256" key="1">
    <source>
        <dbReference type="SAM" id="Phobius"/>
    </source>
</evidence>
<sequence length="121" mass="13123">MIVLFFAISLFKNTANFHELKRPEAAVHYLIRFVAAKTLVGYGMDIMLNIFSICNGVVSDMAAGMGGISQAMVALPGEVQSAIENVGFLASIPLWLVTILGSLFITVLSFVMILTVYGRSF</sequence>
<feature type="transmembrane region" description="Helical" evidence="1">
    <location>
        <begin position="94"/>
        <end position="117"/>
    </location>
</feature>
<evidence type="ECO:0000313" key="2">
    <source>
        <dbReference type="EMBL" id="EKC79257.1"/>
    </source>
</evidence>
<keyword evidence="1" id="KW-1133">Transmembrane helix</keyword>
<keyword evidence="1" id="KW-0812">Transmembrane</keyword>
<proteinExistence type="predicted"/>
<organism evidence="2">
    <name type="scientific">human gut metagenome</name>
    <dbReference type="NCBI Taxonomy" id="408170"/>
    <lineage>
        <taxon>unclassified sequences</taxon>
        <taxon>metagenomes</taxon>
        <taxon>organismal metagenomes</taxon>
    </lineage>
</organism>
<dbReference type="EMBL" id="AJWY01001800">
    <property type="protein sequence ID" value="EKC79257.1"/>
    <property type="molecule type" value="Genomic_DNA"/>
</dbReference>
<protein>
    <submittedName>
        <fullName evidence="2">Uncharacterized protein</fullName>
    </submittedName>
</protein>
<dbReference type="Pfam" id="PF19478">
    <property type="entry name" value="TrbL_2"/>
    <property type="match status" value="1"/>
</dbReference>
<comment type="caution">
    <text evidence="2">The sequence shown here is derived from an EMBL/GenBank/DDBJ whole genome shotgun (WGS) entry which is preliminary data.</text>
</comment>
<reference evidence="2" key="1">
    <citation type="journal article" date="2013" name="Environ. Microbiol.">
        <title>Microbiota from the distal guts of lean and obese adolescents exhibit partial functional redundancy besides clear differences in community structure.</title>
        <authorList>
            <person name="Ferrer M."/>
            <person name="Ruiz A."/>
            <person name="Lanza F."/>
            <person name="Haange S.B."/>
            <person name="Oberbach A."/>
            <person name="Till H."/>
            <person name="Bargiela R."/>
            <person name="Campoy C."/>
            <person name="Segura M.T."/>
            <person name="Richter M."/>
            <person name="von Bergen M."/>
            <person name="Seifert J."/>
            <person name="Suarez A."/>
        </authorList>
    </citation>
    <scope>NUCLEOTIDE SEQUENCE</scope>
</reference>
<dbReference type="InterPro" id="IPR045798">
    <property type="entry name" value="TrbL_Firmicutes"/>
</dbReference>
<gene>
    <name evidence="2" type="ORF">LEA_02635</name>
</gene>
<keyword evidence="1" id="KW-0472">Membrane</keyword>
<dbReference type="AlphaFoldDB" id="K1U1Z0"/>
<accession>K1U1Z0</accession>
<name>K1U1Z0_9ZZZZ</name>